<name>A0ABR1SUD0_9PEZI</name>
<accession>A0ABR1SUD0</accession>
<comment type="caution">
    <text evidence="1">The sequence shown here is derived from an EMBL/GenBank/DDBJ whole genome shotgun (WGS) entry which is preliminary data.</text>
</comment>
<organism evidence="1 2">
    <name type="scientific">Apiospora marii</name>
    <dbReference type="NCBI Taxonomy" id="335849"/>
    <lineage>
        <taxon>Eukaryota</taxon>
        <taxon>Fungi</taxon>
        <taxon>Dikarya</taxon>
        <taxon>Ascomycota</taxon>
        <taxon>Pezizomycotina</taxon>
        <taxon>Sordariomycetes</taxon>
        <taxon>Xylariomycetidae</taxon>
        <taxon>Amphisphaeriales</taxon>
        <taxon>Apiosporaceae</taxon>
        <taxon>Apiospora</taxon>
    </lineage>
</organism>
<reference evidence="1 2" key="1">
    <citation type="submission" date="2023-01" db="EMBL/GenBank/DDBJ databases">
        <title>Analysis of 21 Apiospora genomes using comparative genomics revels a genus with tremendous synthesis potential of carbohydrate active enzymes and secondary metabolites.</title>
        <authorList>
            <person name="Sorensen T."/>
        </authorList>
    </citation>
    <scope>NUCLEOTIDE SEQUENCE [LARGE SCALE GENOMIC DNA]</scope>
    <source>
        <strain evidence="1 2">CBS 20057</strain>
    </source>
</reference>
<dbReference type="Proteomes" id="UP001396898">
    <property type="component" value="Unassembled WGS sequence"/>
</dbReference>
<dbReference type="EMBL" id="JAQQWI010000002">
    <property type="protein sequence ID" value="KAK8037446.1"/>
    <property type="molecule type" value="Genomic_DNA"/>
</dbReference>
<sequence length="83" mass="9248">MGFVGRVAKMVAVPTHRHEGRWKAPPKQQLLIQRKKVIPSSSAYIGTNSIFDDLAVAVTVNPGRVHQADRPRMMPGNVNRSHH</sequence>
<evidence type="ECO:0000313" key="2">
    <source>
        <dbReference type="Proteomes" id="UP001396898"/>
    </source>
</evidence>
<evidence type="ECO:0000313" key="1">
    <source>
        <dbReference type="EMBL" id="KAK8037446.1"/>
    </source>
</evidence>
<proteinExistence type="predicted"/>
<gene>
    <name evidence="1" type="ORF">PG991_000792</name>
</gene>
<keyword evidence="2" id="KW-1185">Reference proteome</keyword>
<protein>
    <submittedName>
        <fullName evidence="1">Uncharacterized protein</fullName>
    </submittedName>
</protein>